<reference evidence="2 3" key="1">
    <citation type="submission" date="2019-09" db="EMBL/GenBank/DDBJ databases">
        <title>Arthrobacter zafarii sp. nov., a moderately thermotolerant and halotolerant actinobacterium isolated from Cholistan desert soil of Pakistan.</title>
        <authorList>
            <person name="Amin A."/>
            <person name="Ahmed I."/>
            <person name="Khalid N."/>
            <person name="Schumann P."/>
            <person name="Busse H.J."/>
            <person name="Khan I.U."/>
            <person name="Li S."/>
            <person name="Li W.J."/>
        </authorList>
    </citation>
    <scope>NUCLEOTIDE SEQUENCE [LARGE SCALE GENOMIC DNA]</scope>
    <source>
        <strain evidence="2 3">NCCP-1664</strain>
    </source>
</reference>
<accession>A0A5A7NMX9</accession>
<dbReference type="AlphaFoldDB" id="A0A5A7NMX9"/>
<evidence type="ECO:0000256" key="1">
    <source>
        <dbReference type="SAM" id="MobiDB-lite"/>
    </source>
</evidence>
<sequence length="162" mass="17910">MPKAHHQPRPVGTGTISEQLPEDIRAQIGRRFPGGYYTAEPYRAWLLADAAADRPHAPAVHPLHAWLATTGGIGITWDEFFAWFGATAADGPMFGEHETVLHRRLRTDRRYRVSGSVVSAVRKRGRAAGLFDLVEYQLELHDDADGGHVATCWNSIVFPRGG</sequence>
<proteinExistence type="predicted"/>
<keyword evidence="3" id="KW-1185">Reference proteome</keyword>
<name>A0A5A7NMX9_9MICC</name>
<gene>
    <name evidence="2" type="ORF">NCCP1664_07910</name>
</gene>
<organism evidence="2 3">
    <name type="scientific">Zafaria cholistanensis</name>
    <dbReference type="NCBI Taxonomy" id="1682741"/>
    <lineage>
        <taxon>Bacteria</taxon>
        <taxon>Bacillati</taxon>
        <taxon>Actinomycetota</taxon>
        <taxon>Actinomycetes</taxon>
        <taxon>Micrococcales</taxon>
        <taxon>Micrococcaceae</taxon>
        <taxon>Zafaria</taxon>
    </lineage>
</organism>
<evidence type="ECO:0000313" key="3">
    <source>
        <dbReference type="Proteomes" id="UP000325307"/>
    </source>
</evidence>
<evidence type="ECO:0008006" key="4">
    <source>
        <dbReference type="Google" id="ProtNLM"/>
    </source>
</evidence>
<dbReference type="EMBL" id="BKDJ01000003">
    <property type="protein sequence ID" value="GER22294.1"/>
    <property type="molecule type" value="Genomic_DNA"/>
</dbReference>
<evidence type="ECO:0000313" key="2">
    <source>
        <dbReference type="EMBL" id="GER22294.1"/>
    </source>
</evidence>
<comment type="caution">
    <text evidence="2">The sequence shown here is derived from an EMBL/GenBank/DDBJ whole genome shotgun (WGS) entry which is preliminary data.</text>
</comment>
<dbReference type="Proteomes" id="UP000325307">
    <property type="component" value="Unassembled WGS sequence"/>
</dbReference>
<protein>
    <recommendedName>
        <fullName evidence="4">N-terminal of MaoC-like dehydratase domain-containing protein</fullName>
    </recommendedName>
</protein>
<feature type="region of interest" description="Disordered" evidence="1">
    <location>
        <begin position="1"/>
        <end position="20"/>
    </location>
</feature>
<dbReference type="RefSeq" id="WP_225873667.1">
    <property type="nucleotide sequence ID" value="NZ_BKDJ01000003.1"/>
</dbReference>